<gene>
    <name evidence="6" type="ORF">RU86_GL000216</name>
</gene>
<keyword evidence="7" id="KW-1185">Reference proteome</keyword>
<protein>
    <submittedName>
        <fullName evidence="6">ABC-type multidrug transport system, ATPase component</fullName>
    </submittedName>
</protein>
<reference evidence="6 7" key="1">
    <citation type="submission" date="2014-12" db="EMBL/GenBank/DDBJ databases">
        <title>Draft genome sequences of 10 type strains of Lactococcus.</title>
        <authorList>
            <person name="Sun Z."/>
            <person name="Zhong Z."/>
            <person name="Liu W."/>
            <person name="Zhang W."/>
            <person name="Zhang H."/>
        </authorList>
    </citation>
    <scope>NUCLEOTIDE SEQUENCE [LARGE SCALE GENOMIC DNA]</scope>
    <source>
        <strain evidence="6 7">DSM 6634</strain>
    </source>
</reference>
<dbReference type="SMART" id="SM00382">
    <property type="entry name" value="AAA"/>
    <property type="match status" value="1"/>
</dbReference>
<evidence type="ECO:0000256" key="1">
    <source>
        <dbReference type="ARBA" id="ARBA00005417"/>
    </source>
</evidence>
<dbReference type="InterPro" id="IPR027417">
    <property type="entry name" value="P-loop_NTPase"/>
</dbReference>
<dbReference type="EMBL" id="JXJW01000010">
    <property type="protein sequence ID" value="PCS06557.1"/>
    <property type="molecule type" value="Genomic_DNA"/>
</dbReference>
<feature type="domain" description="ABC transporter" evidence="5">
    <location>
        <begin position="19"/>
        <end position="246"/>
    </location>
</feature>
<dbReference type="GO" id="GO:0016887">
    <property type="term" value="F:ATP hydrolysis activity"/>
    <property type="evidence" value="ECO:0007669"/>
    <property type="project" value="InterPro"/>
</dbReference>
<name>A0A2A5RZ75_9LACT</name>
<evidence type="ECO:0000256" key="3">
    <source>
        <dbReference type="ARBA" id="ARBA00022741"/>
    </source>
</evidence>
<keyword evidence="4" id="KW-0067">ATP-binding</keyword>
<proteinExistence type="inferred from homology"/>
<comment type="caution">
    <text evidence="6">The sequence shown here is derived from an EMBL/GenBank/DDBJ whole genome shotgun (WGS) entry which is preliminary data.</text>
</comment>
<dbReference type="PANTHER" id="PTHR42711:SF5">
    <property type="entry name" value="ABC TRANSPORTER ATP-BINDING PROTEIN NATA"/>
    <property type="match status" value="1"/>
</dbReference>
<dbReference type="Gene3D" id="3.40.50.300">
    <property type="entry name" value="P-loop containing nucleotide triphosphate hydrolases"/>
    <property type="match status" value="1"/>
</dbReference>
<evidence type="ECO:0000259" key="5">
    <source>
        <dbReference type="PROSITE" id="PS50893"/>
    </source>
</evidence>
<keyword evidence="3" id="KW-0547">Nucleotide-binding</keyword>
<dbReference type="SUPFAM" id="SSF52540">
    <property type="entry name" value="P-loop containing nucleoside triphosphate hydrolases"/>
    <property type="match status" value="1"/>
</dbReference>
<evidence type="ECO:0000256" key="2">
    <source>
        <dbReference type="ARBA" id="ARBA00022448"/>
    </source>
</evidence>
<comment type="similarity">
    <text evidence="1">Belongs to the ABC transporter superfamily.</text>
</comment>
<dbReference type="Pfam" id="PF00005">
    <property type="entry name" value="ABC_tran"/>
    <property type="match status" value="1"/>
</dbReference>
<dbReference type="GO" id="GO:0005524">
    <property type="term" value="F:ATP binding"/>
    <property type="evidence" value="ECO:0007669"/>
    <property type="project" value="UniProtKB-KW"/>
</dbReference>
<dbReference type="InterPro" id="IPR003439">
    <property type="entry name" value="ABC_transporter-like_ATP-bd"/>
</dbReference>
<dbReference type="AlphaFoldDB" id="A0A2A5RZ75"/>
<dbReference type="PROSITE" id="PS00211">
    <property type="entry name" value="ABC_TRANSPORTER_1"/>
    <property type="match status" value="1"/>
</dbReference>
<evidence type="ECO:0000313" key="6">
    <source>
        <dbReference type="EMBL" id="PCS06557.1"/>
    </source>
</evidence>
<dbReference type="Proteomes" id="UP000218282">
    <property type="component" value="Unassembled WGS sequence"/>
</dbReference>
<dbReference type="InterPro" id="IPR003593">
    <property type="entry name" value="AAA+_ATPase"/>
</dbReference>
<keyword evidence="2" id="KW-0813">Transport</keyword>
<organism evidence="6 7">
    <name type="scientific">Pseudolactococcus piscium</name>
    <dbReference type="NCBI Taxonomy" id="1364"/>
    <lineage>
        <taxon>Bacteria</taxon>
        <taxon>Bacillati</taxon>
        <taxon>Bacillota</taxon>
        <taxon>Bacilli</taxon>
        <taxon>Lactobacillales</taxon>
        <taxon>Streptococcaceae</taxon>
        <taxon>Pseudolactococcus</taxon>
    </lineage>
</organism>
<sequence length="310" mass="34434">MLRLLKEEREGIRMQTRRLTAKNLSKKYGTREVVSQLDISVEAGSFTALLGTNGAGKSTTIGMLTTLVQPTSGEIYYDDLASKEHLSQVRAKVGIVFQDSLLDGALSVLDNLKIQAGLYQNIPKERIDQVIKLTQLTALCKQKVDHLSGGQRRRVDIATSILHQPDILFLDEPTTGLDIQTRLAIWEMLEGMRQTENLTIFLTTHYLDEANFADNVYIIDDGKLIANGSAQALIQTYTKENLQIEAGQLSDICRVLGRSENRFPVIVPVADAQAAISILNMIQPYVTTFTYQHGTMNEVFVALTGKEMTS</sequence>
<dbReference type="PROSITE" id="PS50893">
    <property type="entry name" value="ABC_TRANSPORTER_2"/>
    <property type="match status" value="1"/>
</dbReference>
<dbReference type="InterPro" id="IPR050763">
    <property type="entry name" value="ABC_transporter_ATP-binding"/>
</dbReference>
<dbReference type="InterPro" id="IPR017871">
    <property type="entry name" value="ABC_transporter-like_CS"/>
</dbReference>
<dbReference type="PANTHER" id="PTHR42711">
    <property type="entry name" value="ABC TRANSPORTER ATP-BINDING PROTEIN"/>
    <property type="match status" value="1"/>
</dbReference>
<evidence type="ECO:0000313" key="7">
    <source>
        <dbReference type="Proteomes" id="UP000218282"/>
    </source>
</evidence>
<accession>A0A2A5RZ75</accession>
<evidence type="ECO:0000256" key="4">
    <source>
        <dbReference type="ARBA" id="ARBA00022840"/>
    </source>
</evidence>